<reference evidence="1 2" key="1">
    <citation type="submission" date="2019-12" db="EMBL/GenBank/DDBJ databases">
        <title>Chitinophaga sp. strain ysch24 (GDMCC 1.1355), whole genome shotgun sequence.</title>
        <authorList>
            <person name="Zhang X."/>
        </authorList>
    </citation>
    <scope>NUCLEOTIDE SEQUENCE [LARGE SCALE GENOMIC DNA]</scope>
    <source>
        <strain evidence="2">ysch24</strain>
    </source>
</reference>
<keyword evidence="1" id="KW-0449">Lipoprotein</keyword>
<dbReference type="Proteomes" id="UP000461730">
    <property type="component" value="Unassembled WGS sequence"/>
</dbReference>
<name>A0A7K1U659_9BACT</name>
<gene>
    <name evidence="1" type="ORF">GO493_16400</name>
</gene>
<dbReference type="PROSITE" id="PS51257">
    <property type="entry name" value="PROKAR_LIPOPROTEIN"/>
    <property type="match status" value="1"/>
</dbReference>
<evidence type="ECO:0000313" key="1">
    <source>
        <dbReference type="EMBL" id="MVT09853.1"/>
    </source>
</evidence>
<dbReference type="AlphaFoldDB" id="A0A7K1U659"/>
<protein>
    <submittedName>
        <fullName evidence="1">SusD/RagB family nutrient-binding outer membrane lipoprotein</fullName>
    </submittedName>
</protein>
<proteinExistence type="predicted"/>
<evidence type="ECO:0000313" key="2">
    <source>
        <dbReference type="Proteomes" id="UP000461730"/>
    </source>
</evidence>
<organism evidence="1 2">
    <name type="scientific">Chitinophaga tropicalis</name>
    <dbReference type="NCBI Taxonomy" id="2683588"/>
    <lineage>
        <taxon>Bacteria</taxon>
        <taxon>Pseudomonadati</taxon>
        <taxon>Bacteroidota</taxon>
        <taxon>Chitinophagia</taxon>
        <taxon>Chitinophagales</taxon>
        <taxon>Chitinophagaceae</taxon>
        <taxon>Chitinophaga</taxon>
    </lineage>
</organism>
<dbReference type="InterPro" id="IPR041662">
    <property type="entry name" value="SusD-like_2"/>
</dbReference>
<comment type="caution">
    <text evidence="1">The sequence shown here is derived from an EMBL/GenBank/DDBJ whole genome shotgun (WGS) entry which is preliminary data.</text>
</comment>
<sequence>MTRTNSNDMKKKLQIIGCLIVLVAMITGTGCKRQLDDYYVDPDKTTNPSIEKLFSSILENNRVRPQYYDMRTMTFLVTGAFAQTSILFNSENRYQQNMDYTEKFWNDFYTPSNQSNDPGAYNTGNGIMAQYRTMQRLFNLLPIDERDNFRIFMYAGRALLLDQTAQMIDLYGDIPFTEAGSLNVTSTIANAKFQDQKELYDTVLTGLKDVSNWLAAATLNTNAAASFATQDYLLGGSIDKWRRFVNSLRFRYLMRVSNVPDFEARVKTELQEILSNPIQYPLIDGAGVGDNYNPANTDVILYQYTNYTNTLSAAFTEVSAQAAPDYLLNTVMKPVNDPRIPFMFEKNVVKVGDVFVPNAEYRAMPNTYGNSQQSDSLKYYAIWDSTIYVYNNKLPGIYMSAPEVNFLKAEAFERWGLSGGTAQGSYELAVRQAIAFIYFLYNTNSTKYEALTQPSTATVDAFMQNAAIAYTGTTEEKQEKILTQKWLHFNILQSRQAWAEYRRTKYPKLNVPVAPTVGFELPPKRLLYPTSEVAYNTSYADVKAKDTRDTKVFWDVKE</sequence>
<dbReference type="Gene3D" id="1.25.40.390">
    <property type="match status" value="1"/>
</dbReference>
<dbReference type="SUPFAM" id="SSF48452">
    <property type="entry name" value="TPR-like"/>
    <property type="match status" value="1"/>
</dbReference>
<keyword evidence="2" id="KW-1185">Reference proteome</keyword>
<accession>A0A7K1U659</accession>
<dbReference type="EMBL" id="WRXN01000006">
    <property type="protein sequence ID" value="MVT09853.1"/>
    <property type="molecule type" value="Genomic_DNA"/>
</dbReference>
<dbReference type="InterPro" id="IPR011990">
    <property type="entry name" value="TPR-like_helical_dom_sf"/>
</dbReference>
<dbReference type="Pfam" id="PF12771">
    <property type="entry name" value="SusD-like_2"/>
    <property type="match status" value="1"/>
</dbReference>